<sequence length="618" mass="69163">MVRLVDVRRFGVKSAIQVVENKRFRPEFIAAARRSYVLPRYPVPNDILGACLPVCVVIHVRCLVAWPVECSRLVTSLPFIDYTRADSTMKRDTPSISCEAREDPAPVQLPFDLIDPILSFLTLHLHSCLTQLDIQDAGNLNHQSPTSSPTLAPIFAVGHLCSKRLLHLFHSRLLPLGSSKPPFSYWSAARANRLDRMAVLLSVYGGTNVEGNPSWHSSSDVSNVLGSLAVQRAVTVAFGKQFFHILGWLVVKHGAETVLRSLNTLSVNPSDSPLVEATHKGKLKSLEWWFALVQSLVQPSDLESANWHLSHVEFEDIEAAMNCNRVPIDCLRWWVQTYLPHHAAGKDKSDASQLMFNYTLFCIRSNQPERVAWWIDNDPHLFKLALELEALDSPNDLTPNEHALLAAVLGVRFAFVHGSYPEKCSFAYIVHSRHFRPRFKLELAHALVNRASQHLAAIPWWTHGSPDTWALRECALDQLAATVHSEADAFHALHLYAAGLLRAQEESEVAVDLASARGFADVCSQWVWIRGDKIKYSHVALEEAVANAKGRVVEFWLKSGLPLKWRGSILMWASVPGNPVWVEHVRALWIKYGVGIEGTVPWEEDDGSDDDDDGPDVD</sequence>
<dbReference type="Proteomes" id="UP000193411">
    <property type="component" value="Unassembled WGS sequence"/>
</dbReference>
<gene>
    <name evidence="1" type="ORF">BCR44DRAFT_321513</name>
</gene>
<proteinExistence type="predicted"/>
<dbReference type="EMBL" id="MCFL01000027">
    <property type="protein sequence ID" value="ORZ34618.1"/>
    <property type="molecule type" value="Genomic_DNA"/>
</dbReference>
<reference evidence="1 2" key="1">
    <citation type="submission" date="2016-07" db="EMBL/GenBank/DDBJ databases">
        <title>Pervasive Adenine N6-methylation of Active Genes in Fungi.</title>
        <authorList>
            <consortium name="DOE Joint Genome Institute"/>
            <person name="Mondo S.J."/>
            <person name="Dannebaum R.O."/>
            <person name="Kuo R.C."/>
            <person name="Labutti K."/>
            <person name="Haridas S."/>
            <person name="Kuo A."/>
            <person name="Salamov A."/>
            <person name="Ahrendt S.R."/>
            <person name="Lipzen A."/>
            <person name="Sullivan W."/>
            <person name="Andreopoulos W.B."/>
            <person name="Clum A."/>
            <person name="Lindquist E."/>
            <person name="Daum C."/>
            <person name="Ramamoorthy G.K."/>
            <person name="Gryganskyi A."/>
            <person name="Culley D."/>
            <person name="Magnuson J.K."/>
            <person name="James T.Y."/>
            <person name="O'Malley M.A."/>
            <person name="Stajich J.E."/>
            <person name="Spatafora J.W."/>
            <person name="Visel A."/>
            <person name="Grigoriev I.V."/>
        </authorList>
    </citation>
    <scope>NUCLEOTIDE SEQUENCE [LARGE SCALE GENOMIC DNA]</scope>
    <source>
        <strain evidence="1 2">PL171</strain>
    </source>
</reference>
<dbReference type="AlphaFoldDB" id="A0A1Y2HJ24"/>
<name>A0A1Y2HJ24_9FUNG</name>
<comment type="caution">
    <text evidence="1">The sequence shown here is derived from an EMBL/GenBank/DDBJ whole genome shotgun (WGS) entry which is preliminary data.</text>
</comment>
<evidence type="ECO:0000313" key="2">
    <source>
        <dbReference type="Proteomes" id="UP000193411"/>
    </source>
</evidence>
<evidence type="ECO:0000313" key="1">
    <source>
        <dbReference type="EMBL" id="ORZ34618.1"/>
    </source>
</evidence>
<accession>A0A1Y2HJ24</accession>
<organism evidence="1 2">
    <name type="scientific">Catenaria anguillulae PL171</name>
    <dbReference type="NCBI Taxonomy" id="765915"/>
    <lineage>
        <taxon>Eukaryota</taxon>
        <taxon>Fungi</taxon>
        <taxon>Fungi incertae sedis</taxon>
        <taxon>Blastocladiomycota</taxon>
        <taxon>Blastocladiomycetes</taxon>
        <taxon>Blastocladiales</taxon>
        <taxon>Catenariaceae</taxon>
        <taxon>Catenaria</taxon>
    </lineage>
</organism>
<keyword evidence="2" id="KW-1185">Reference proteome</keyword>
<protein>
    <submittedName>
        <fullName evidence="1">Uncharacterized protein</fullName>
    </submittedName>
</protein>